<dbReference type="Proteomes" id="UP000674143">
    <property type="component" value="Unassembled WGS sequence"/>
</dbReference>
<dbReference type="AlphaFoldDB" id="A0A836K6H9"/>
<name>A0A836K6H9_9TRYP</name>
<dbReference type="EMBL" id="JAFHLR010000036">
    <property type="protein sequence ID" value="KAG5464914.1"/>
    <property type="molecule type" value="Genomic_DNA"/>
</dbReference>
<sequence>MNVTAGVSETPACGDAGAVVEINSLQPAPHRSHSAHAPAPTDAALCLQQLDEDVARDVRAAQARAAILQEEVNSLLTRVAHAHDAATVGRQDGRDAVLERVKAIRQARGD</sequence>
<evidence type="ECO:0000313" key="1">
    <source>
        <dbReference type="EMBL" id="KAG5464914.1"/>
    </source>
</evidence>
<reference evidence="2" key="1">
    <citation type="journal article" date="2021" name="Microbiol. Resour. Announc.">
        <title>LGAAP: Leishmaniinae Genome Assembly and Annotation Pipeline.</title>
        <authorList>
            <person name="Almutairi H."/>
            <person name="Urbaniak M.D."/>
            <person name="Bates M.D."/>
            <person name="Jariyapan N."/>
            <person name="Kwakye-Nuako G."/>
            <person name="Thomaz-Soccol V."/>
            <person name="Al-Salem W.S."/>
            <person name="Dillon R.J."/>
            <person name="Bates P.A."/>
            <person name="Gatherer D."/>
        </authorList>
    </citation>
    <scope>NUCLEOTIDE SEQUENCE [LARGE SCALE GENOMIC DNA]</scope>
</reference>
<keyword evidence="2" id="KW-1185">Reference proteome</keyword>
<evidence type="ECO:0000313" key="2">
    <source>
        <dbReference type="Proteomes" id="UP000674143"/>
    </source>
</evidence>
<proteinExistence type="predicted"/>
<protein>
    <submittedName>
        <fullName evidence="1">Uncharacterized protein</fullName>
    </submittedName>
</protein>
<reference evidence="2" key="2">
    <citation type="journal article" date="2021" name="Sci. Data">
        <title>Chromosome-scale genome sequencing, assembly and annotation of six genomes from subfamily Leishmaniinae.</title>
        <authorList>
            <person name="Almutairi H."/>
            <person name="Urbaniak M.D."/>
            <person name="Bates M.D."/>
            <person name="Jariyapan N."/>
            <person name="Kwakye-Nuako G."/>
            <person name="Thomaz Soccol V."/>
            <person name="Al-Salem W.S."/>
            <person name="Dillon R.J."/>
            <person name="Bates P.A."/>
            <person name="Gatherer D."/>
        </authorList>
    </citation>
    <scope>NUCLEOTIDE SEQUENCE [LARGE SCALE GENOMIC DNA]</scope>
</reference>
<dbReference type="KEGG" id="loi:92356378"/>
<dbReference type="GeneID" id="92356378"/>
<gene>
    <name evidence="1" type="ORF">LSCM4_00362</name>
</gene>
<comment type="caution">
    <text evidence="1">The sequence shown here is derived from an EMBL/GenBank/DDBJ whole genome shotgun (WGS) entry which is preliminary data.</text>
</comment>
<accession>A0A836K6H9</accession>
<organism evidence="1 2">
    <name type="scientific">Leishmania orientalis</name>
    <dbReference type="NCBI Taxonomy" id="2249476"/>
    <lineage>
        <taxon>Eukaryota</taxon>
        <taxon>Discoba</taxon>
        <taxon>Euglenozoa</taxon>
        <taxon>Kinetoplastea</taxon>
        <taxon>Metakinetoplastina</taxon>
        <taxon>Trypanosomatida</taxon>
        <taxon>Trypanosomatidae</taxon>
        <taxon>Leishmaniinae</taxon>
        <taxon>Leishmania</taxon>
    </lineage>
</organism>
<dbReference type="RefSeq" id="XP_067058545.1">
    <property type="nucleotide sequence ID" value="XM_067202444.1"/>
</dbReference>